<accession>A0AAJ8MTV7</accession>
<organism evidence="1 2">
    <name type="scientific">Kwoniella pini CBS 10737</name>
    <dbReference type="NCBI Taxonomy" id="1296096"/>
    <lineage>
        <taxon>Eukaryota</taxon>
        <taxon>Fungi</taxon>
        <taxon>Dikarya</taxon>
        <taxon>Basidiomycota</taxon>
        <taxon>Agaricomycotina</taxon>
        <taxon>Tremellomycetes</taxon>
        <taxon>Tremellales</taxon>
        <taxon>Cryptococcaceae</taxon>
        <taxon>Kwoniella</taxon>
    </lineage>
</organism>
<evidence type="ECO:0000313" key="1">
    <source>
        <dbReference type="EMBL" id="WWC73222.1"/>
    </source>
</evidence>
<gene>
    <name evidence="1" type="ORF">I206_107188</name>
</gene>
<dbReference type="GeneID" id="96955782"/>
<evidence type="ECO:0000313" key="2">
    <source>
        <dbReference type="Proteomes" id="UP000094020"/>
    </source>
</evidence>
<reference evidence="1" key="1">
    <citation type="submission" date="2013-07" db="EMBL/GenBank/DDBJ databases">
        <authorList>
            <consortium name="The Broad Institute Genome Sequencing Platform"/>
            <person name="Cuomo C."/>
            <person name="Litvintseva A."/>
            <person name="Chen Y."/>
            <person name="Heitman J."/>
            <person name="Sun S."/>
            <person name="Springer D."/>
            <person name="Dromer F."/>
            <person name="Young S.K."/>
            <person name="Zeng Q."/>
            <person name="Gargeya S."/>
            <person name="Fitzgerald M."/>
            <person name="Abouelleil A."/>
            <person name="Alvarado L."/>
            <person name="Berlin A.M."/>
            <person name="Chapman S.B."/>
            <person name="Dewar J."/>
            <person name="Goldberg J."/>
            <person name="Griggs A."/>
            <person name="Gujja S."/>
            <person name="Hansen M."/>
            <person name="Howarth C."/>
            <person name="Imamovic A."/>
            <person name="Larimer J."/>
            <person name="McCowan C."/>
            <person name="Murphy C."/>
            <person name="Pearson M."/>
            <person name="Priest M."/>
            <person name="Roberts A."/>
            <person name="Saif S."/>
            <person name="Shea T."/>
            <person name="Sykes S."/>
            <person name="Wortman J."/>
            <person name="Nusbaum C."/>
            <person name="Birren B."/>
        </authorList>
    </citation>
    <scope>NUCLEOTIDE SEQUENCE</scope>
    <source>
        <strain evidence="1">CBS 10737</strain>
    </source>
</reference>
<name>A0AAJ8MTV7_9TREE</name>
<protein>
    <submittedName>
        <fullName evidence="1">Uncharacterized protein</fullName>
    </submittedName>
</protein>
<proteinExistence type="predicted"/>
<dbReference type="Proteomes" id="UP000094020">
    <property type="component" value="Chromosome 10"/>
</dbReference>
<dbReference type="EMBL" id="CP144528">
    <property type="protein sequence ID" value="WWC73222.1"/>
    <property type="molecule type" value="Genomic_DNA"/>
</dbReference>
<sequence length="96" mass="10309">MQVIADPRHLIEYPEMAVPKTTVGVGLDGQPIDPSSLAVSLTCVAPAIPPGSTTITEHQMGLLMNFILRENGLPERSDHSAEDLFSQLQAQNALSE</sequence>
<reference evidence="1" key="2">
    <citation type="submission" date="2024-02" db="EMBL/GenBank/DDBJ databases">
        <title>Comparative genomics of Cryptococcus and Kwoniella reveals pathogenesis evolution and contrasting modes of karyotype evolution via chromosome fusion or intercentromeric recombination.</title>
        <authorList>
            <person name="Coelho M.A."/>
            <person name="David-Palma M."/>
            <person name="Shea T."/>
            <person name="Bowers K."/>
            <person name="McGinley-Smith S."/>
            <person name="Mohammad A.W."/>
            <person name="Gnirke A."/>
            <person name="Yurkov A.M."/>
            <person name="Nowrousian M."/>
            <person name="Sun S."/>
            <person name="Cuomo C.A."/>
            <person name="Heitman J."/>
        </authorList>
    </citation>
    <scope>NUCLEOTIDE SEQUENCE</scope>
    <source>
        <strain evidence="1">CBS 10737</strain>
    </source>
</reference>
<dbReference type="RefSeq" id="XP_070059567.1">
    <property type="nucleotide sequence ID" value="XM_070203466.1"/>
</dbReference>
<dbReference type="AlphaFoldDB" id="A0AAJ8MTV7"/>
<dbReference type="KEGG" id="kpin:96955782"/>
<keyword evidence="2" id="KW-1185">Reference proteome</keyword>